<accession>A0A6A0A9T0</accession>
<organism evidence="2 3">
    <name type="scientific">Haematococcus lacustris</name>
    <name type="common">Green alga</name>
    <name type="synonym">Haematococcus pluvialis</name>
    <dbReference type="NCBI Taxonomy" id="44745"/>
    <lineage>
        <taxon>Eukaryota</taxon>
        <taxon>Viridiplantae</taxon>
        <taxon>Chlorophyta</taxon>
        <taxon>core chlorophytes</taxon>
        <taxon>Chlorophyceae</taxon>
        <taxon>CS clade</taxon>
        <taxon>Chlamydomonadales</taxon>
        <taxon>Haematococcaceae</taxon>
        <taxon>Haematococcus</taxon>
    </lineage>
</organism>
<dbReference type="AlphaFoldDB" id="A0A6A0A9T0"/>
<keyword evidence="3" id="KW-1185">Reference proteome</keyword>
<reference evidence="2 3" key="1">
    <citation type="submission" date="2020-02" db="EMBL/GenBank/DDBJ databases">
        <title>Draft genome sequence of Haematococcus lacustris strain NIES-144.</title>
        <authorList>
            <person name="Morimoto D."/>
            <person name="Nakagawa S."/>
            <person name="Yoshida T."/>
            <person name="Sawayama S."/>
        </authorList>
    </citation>
    <scope>NUCLEOTIDE SEQUENCE [LARGE SCALE GENOMIC DNA]</scope>
    <source>
        <strain evidence="2 3">NIES-144</strain>
    </source>
</reference>
<evidence type="ECO:0000313" key="3">
    <source>
        <dbReference type="Proteomes" id="UP000485058"/>
    </source>
</evidence>
<protein>
    <submittedName>
        <fullName evidence="2">Uncharacterized protein</fullName>
    </submittedName>
</protein>
<name>A0A6A0A9T0_HAELA</name>
<feature type="non-terminal residue" evidence="2">
    <location>
        <position position="60"/>
    </location>
</feature>
<feature type="region of interest" description="Disordered" evidence="1">
    <location>
        <begin position="33"/>
        <end position="60"/>
    </location>
</feature>
<dbReference type="EMBL" id="BLLF01004300">
    <property type="protein sequence ID" value="GFH29342.1"/>
    <property type="molecule type" value="Genomic_DNA"/>
</dbReference>
<comment type="caution">
    <text evidence="2">The sequence shown here is derived from an EMBL/GenBank/DDBJ whole genome shotgun (WGS) entry which is preliminary data.</text>
</comment>
<sequence>MTQLGLQVMMSSDAQQRELDAVMATLGPLFSKPLTQQLLPPEPAEGQSAEAQQAEEELND</sequence>
<evidence type="ECO:0000256" key="1">
    <source>
        <dbReference type="SAM" id="MobiDB-lite"/>
    </source>
</evidence>
<proteinExistence type="predicted"/>
<evidence type="ECO:0000313" key="2">
    <source>
        <dbReference type="EMBL" id="GFH29342.1"/>
    </source>
</evidence>
<gene>
    <name evidence="2" type="ORF">HaLaN_27985</name>
</gene>
<dbReference type="Proteomes" id="UP000485058">
    <property type="component" value="Unassembled WGS sequence"/>
</dbReference>